<evidence type="ECO:0000313" key="2">
    <source>
        <dbReference type="EMBL" id="GER45207.1"/>
    </source>
</evidence>
<feature type="non-terminal residue" evidence="2">
    <location>
        <position position="1"/>
    </location>
</feature>
<gene>
    <name evidence="2" type="ORF">STAS_22124</name>
</gene>
<accession>A0A5A7QL52</accession>
<dbReference type="Proteomes" id="UP000325081">
    <property type="component" value="Unassembled WGS sequence"/>
</dbReference>
<keyword evidence="3" id="KW-1185">Reference proteome</keyword>
<organism evidence="2 3">
    <name type="scientific">Striga asiatica</name>
    <name type="common">Asiatic witchweed</name>
    <name type="synonym">Buchnera asiatica</name>
    <dbReference type="NCBI Taxonomy" id="4170"/>
    <lineage>
        <taxon>Eukaryota</taxon>
        <taxon>Viridiplantae</taxon>
        <taxon>Streptophyta</taxon>
        <taxon>Embryophyta</taxon>
        <taxon>Tracheophyta</taxon>
        <taxon>Spermatophyta</taxon>
        <taxon>Magnoliopsida</taxon>
        <taxon>eudicotyledons</taxon>
        <taxon>Gunneridae</taxon>
        <taxon>Pentapetalae</taxon>
        <taxon>asterids</taxon>
        <taxon>lamiids</taxon>
        <taxon>Lamiales</taxon>
        <taxon>Orobanchaceae</taxon>
        <taxon>Buchnereae</taxon>
        <taxon>Striga</taxon>
    </lineage>
</organism>
<dbReference type="AlphaFoldDB" id="A0A5A7QL52"/>
<dbReference type="OrthoDB" id="44820at2759"/>
<name>A0A5A7QL52_STRAF</name>
<dbReference type="PANTHER" id="PTHR31094">
    <property type="entry name" value="RIKEN CDNA 2310061I04 GENE"/>
    <property type="match status" value="1"/>
</dbReference>
<feature type="compositionally biased region" description="Basic and acidic residues" evidence="1">
    <location>
        <begin position="1"/>
        <end position="11"/>
    </location>
</feature>
<proteinExistence type="predicted"/>
<feature type="compositionally biased region" description="Basic residues" evidence="1">
    <location>
        <begin position="28"/>
        <end position="40"/>
    </location>
</feature>
<evidence type="ECO:0000256" key="1">
    <source>
        <dbReference type="SAM" id="MobiDB-lite"/>
    </source>
</evidence>
<comment type="caution">
    <text evidence="2">The sequence shown here is derived from an EMBL/GenBank/DDBJ whole genome shotgun (WGS) entry which is preliminary data.</text>
</comment>
<dbReference type="InterPro" id="IPR018790">
    <property type="entry name" value="DUF2358"/>
</dbReference>
<protein>
    <submittedName>
        <fullName evidence="2">Transcription factor tau 91 kDa subunit</fullName>
    </submittedName>
</protein>
<feature type="region of interest" description="Disordered" evidence="1">
    <location>
        <begin position="1"/>
        <end position="54"/>
    </location>
</feature>
<dbReference type="EMBL" id="BKCP01007181">
    <property type="protein sequence ID" value="GER45207.1"/>
    <property type="molecule type" value="Genomic_DNA"/>
</dbReference>
<reference evidence="3" key="1">
    <citation type="journal article" date="2019" name="Curr. Biol.">
        <title>Genome Sequence of Striga asiatica Provides Insight into the Evolution of Plant Parasitism.</title>
        <authorList>
            <person name="Yoshida S."/>
            <person name="Kim S."/>
            <person name="Wafula E.K."/>
            <person name="Tanskanen J."/>
            <person name="Kim Y.M."/>
            <person name="Honaas L."/>
            <person name="Yang Z."/>
            <person name="Spallek T."/>
            <person name="Conn C.E."/>
            <person name="Ichihashi Y."/>
            <person name="Cheong K."/>
            <person name="Cui S."/>
            <person name="Der J.P."/>
            <person name="Gundlach H."/>
            <person name="Jiao Y."/>
            <person name="Hori C."/>
            <person name="Ishida J.K."/>
            <person name="Kasahara H."/>
            <person name="Kiba T."/>
            <person name="Kim M.S."/>
            <person name="Koo N."/>
            <person name="Laohavisit A."/>
            <person name="Lee Y.H."/>
            <person name="Lumba S."/>
            <person name="McCourt P."/>
            <person name="Mortimer J.C."/>
            <person name="Mutuku J.M."/>
            <person name="Nomura T."/>
            <person name="Sasaki-Sekimoto Y."/>
            <person name="Seto Y."/>
            <person name="Wang Y."/>
            <person name="Wakatake T."/>
            <person name="Sakakibara H."/>
            <person name="Demura T."/>
            <person name="Yamaguchi S."/>
            <person name="Yoneyama K."/>
            <person name="Manabe R.I."/>
            <person name="Nelson D.C."/>
            <person name="Schulman A.H."/>
            <person name="Timko M.P."/>
            <person name="dePamphilis C.W."/>
            <person name="Choi D."/>
            <person name="Shirasu K."/>
        </authorList>
    </citation>
    <scope>NUCLEOTIDE SEQUENCE [LARGE SCALE GENOMIC DNA]</scope>
    <source>
        <strain evidence="3">cv. UVA1</strain>
    </source>
</reference>
<dbReference type="PANTHER" id="PTHR31094:SF2">
    <property type="entry name" value="RIKEN CDNA 2310061I04 GENE"/>
    <property type="match status" value="1"/>
</dbReference>
<evidence type="ECO:0000313" key="3">
    <source>
        <dbReference type="Proteomes" id="UP000325081"/>
    </source>
</evidence>
<sequence length="161" mass="18785">GAADRQIFEKKEKKRTSSSSMGEELAHKGRSLRRRRKKERLRGEKNSCSSFRHRGFHLSPAPNVGPESVSVPGKEDIGYCEWWLYEQVKQSEIETASFSAVKRKDEEGKKHDYYVNTGYAIRTLREEFPELFYRELSFDIYSLGDNHESLMGIMKRRPGMM</sequence>